<keyword evidence="5" id="KW-0963">Cytoplasm</keyword>
<dbReference type="GO" id="GO:0005524">
    <property type="term" value="F:ATP binding"/>
    <property type="evidence" value="ECO:0007669"/>
    <property type="project" value="UniProtKB-UniRule"/>
</dbReference>
<dbReference type="AlphaFoldDB" id="A0A0N7KWX9"/>
<evidence type="ECO:0000256" key="4">
    <source>
        <dbReference type="ARBA" id="ARBA00022993"/>
    </source>
</evidence>
<dbReference type="GO" id="GO:0015937">
    <property type="term" value="P:coenzyme A biosynthetic process"/>
    <property type="evidence" value="ECO:0007669"/>
    <property type="project" value="UniProtKB-UniRule"/>
</dbReference>
<keyword evidence="2 5" id="KW-0547">Nucleotide-binding</keyword>
<protein>
    <recommendedName>
        <fullName evidence="5 6">Dephospho-CoA kinase</fullName>
        <ecNumber evidence="5 6">2.7.1.24</ecNumber>
    </recommendedName>
    <alternativeName>
        <fullName evidence="5">Dephosphocoenzyme A kinase</fullName>
    </alternativeName>
</protein>
<dbReference type="Pfam" id="PF01121">
    <property type="entry name" value="CoaE"/>
    <property type="match status" value="1"/>
</dbReference>
<dbReference type="GO" id="GO:0004140">
    <property type="term" value="F:dephospho-CoA kinase activity"/>
    <property type="evidence" value="ECO:0007669"/>
    <property type="project" value="UniProtKB-UniRule"/>
</dbReference>
<evidence type="ECO:0000256" key="3">
    <source>
        <dbReference type="ARBA" id="ARBA00022840"/>
    </source>
</evidence>
<keyword evidence="5" id="KW-0808">Transferase</keyword>
<dbReference type="PANTHER" id="PTHR10695">
    <property type="entry name" value="DEPHOSPHO-COA KINASE-RELATED"/>
    <property type="match status" value="1"/>
</dbReference>
<dbReference type="EC" id="2.7.1.24" evidence="5 6"/>
<dbReference type="CDD" id="cd02022">
    <property type="entry name" value="DPCK"/>
    <property type="match status" value="1"/>
</dbReference>
<dbReference type="HAMAP" id="MF_00376">
    <property type="entry name" value="Dephospho_CoA_kinase"/>
    <property type="match status" value="1"/>
</dbReference>
<comment type="similarity">
    <text evidence="1 5">Belongs to the CoaE family.</text>
</comment>
<dbReference type="EMBL" id="LC066369">
    <property type="protein sequence ID" value="BAT25369.1"/>
    <property type="molecule type" value="Genomic_DNA"/>
</dbReference>
<keyword evidence="5 7" id="KW-0418">Kinase</keyword>
<sequence length="192" mass="20369">MKILGLTGSIGMGKSTTAAMFEALGVPVHSSDAAVHGIYAGPQAPLVDEAFPGTLRDGVIDRAALSRAVVGNPDALRRLEAIVHPLVRRAEADFLETARRDGHPLVVLDIPLLFETGREADMDAVLVVTAPEAVQRQRVLARPGMTAQKLDAILARQMPDADKRARADFVIDTASGLDAARTAVEAIVRHLG</sequence>
<proteinExistence type="inferred from homology"/>
<dbReference type="PROSITE" id="PS51219">
    <property type="entry name" value="DPCK"/>
    <property type="match status" value="1"/>
</dbReference>
<dbReference type="UniPathway" id="UPA00241">
    <property type="reaction ID" value="UER00356"/>
</dbReference>
<accession>A0A0N7KWX9</accession>
<dbReference type="RefSeq" id="WP_073469501.1">
    <property type="nucleotide sequence ID" value="NZ_BBWQ01000025.1"/>
</dbReference>
<dbReference type="PANTHER" id="PTHR10695:SF46">
    <property type="entry name" value="BIFUNCTIONAL COENZYME A SYNTHASE-RELATED"/>
    <property type="match status" value="1"/>
</dbReference>
<dbReference type="GO" id="GO:0005737">
    <property type="term" value="C:cytoplasm"/>
    <property type="evidence" value="ECO:0007669"/>
    <property type="project" value="UniProtKB-SubCell"/>
</dbReference>
<gene>
    <name evidence="5" type="primary">coaE</name>
</gene>
<dbReference type="NCBIfam" id="TIGR00152">
    <property type="entry name" value="dephospho-CoA kinase"/>
    <property type="match status" value="1"/>
</dbReference>
<name>A0A0N7KWX9_9HYPH</name>
<evidence type="ECO:0000256" key="5">
    <source>
        <dbReference type="HAMAP-Rule" id="MF_00376"/>
    </source>
</evidence>
<reference evidence="7" key="1">
    <citation type="journal article" date="2015" name="Proc. Natl. Acad. Sci. U.S.A.">
        <title>Bacterial clade with the ribosomal RNA operon on a small plasmid rather than the chromosome.</title>
        <authorList>
            <person name="Anda M."/>
            <person name="Ohtsubo Y."/>
            <person name="Okubo T."/>
            <person name="Sugawara M."/>
            <person name="Nagata Y."/>
            <person name="Tsuda M."/>
            <person name="Minamisawa K."/>
            <person name="Mitsui H."/>
        </authorList>
    </citation>
    <scope>NUCLEOTIDE SEQUENCE</scope>
    <source>
        <strain evidence="7">DSM 21988</strain>
    </source>
</reference>
<keyword evidence="3 5" id="KW-0067">ATP-binding</keyword>
<comment type="subcellular location">
    <subcellularLocation>
        <location evidence="5">Cytoplasm</location>
    </subcellularLocation>
</comment>
<evidence type="ECO:0000256" key="1">
    <source>
        <dbReference type="ARBA" id="ARBA00009018"/>
    </source>
</evidence>
<evidence type="ECO:0000256" key="6">
    <source>
        <dbReference type="NCBIfam" id="TIGR00152"/>
    </source>
</evidence>
<comment type="function">
    <text evidence="5">Catalyzes the phosphorylation of the 3'-hydroxyl group of dephosphocoenzyme A to form coenzyme A.</text>
</comment>
<evidence type="ECO:0000256" key="2">
    <source>
        <dbReference type="ARBA" id="ARBA00022741"/>
    </source>
</evidence>
<feature type="binding site" evidence="5">
    <location>
        <begin position="11"/>
        <end position="16"/>
    </location>
    <ligand>
        <name>ATP</name>
        <dbReference type="ChEBI" id="CHEBI:30616"/>
    </ligand>
</feature>
<dbReference type="InterPro" id="IPR001977">
    <property type="entry name" value="Depp_CoAkinase"/>
</dbReference>
<organism evidence="7">
    <name type="scientific">Aureimonas altamirensis</name>
    <dbReference type="NCBI Taxonomy" id="370622"/>
    <lineage>
        <taxon>Bacteria</taxon>
        <taxon>Pseudomonadati</taxon>
        <taxon>Pseudomonadota</taxon>
        <taxon>Alphaproteobacteria</taxon>
        <taxon>Hyphomicrobiales</taxon>
        <taxon>Aurantimonadaceae</taxon>
        <taxon>Aureimonas</taxon>
    </lineage>
</organism>
<keyword evidence="4 5" id="KW-0173">Coenzyme A biosynthesis</keyword>
<comment type="catalytic activity">
    <reaction evidence="5">
        <text>3'-dephospho-CoA + ATP = ADP + CoA + H(+)</text>
        <dbReference type="Rhea" id="RHEA:18245"/>
        <dbReference type="ChEBI" id="CHEBI:15378"/>
        <dbReference type="ChEBI" id="CHEBI:30616"/>
        <dbReference type="ChEBI" id="CHEBI:57287"/>
        <dbReference type="ChEBI" id="CHEBI:57328"/>
        <dbReference type="ChEBI" id="CHEBI:456216"/>
        <dbReference type="EC" id="2.7.1.24"/>
    </reaction>
</comment>
<dbReference type="InterPro" id="IPR027417">
    <property type="entry name" value="P-loop_NTPase"/>
</dbReference>
<dbReference type="SUPFAM" id="SSF52540">
    <property type="entry name" value="P-loop containing nucleoside triphosphate hydrolases"/>
    <property type="match status" value="1"/>
</dbReference>
<comment type="pathway">
    <text evidence="5">Cofactor biosynthesis; coenzyme A biosynthesis; CoA from (R)-pantothenate: step 5/5.</text>
</comment>
<evidence type="ECO:0000313" key="7">
    <source>
        <dbReference type="EMBL" id="BAT25369.1"/>
    </source>
</evidence>
<dbReference type="Gene3D" id="3.40.50.300">
    <property type="entry name" value="P-loop containing nucleotide triphosphate hydrolases"/>
    <property type="match status" value="1"/>
</dbReference>